<reference evidence="1 2" key="1">
    <citation type="submission" date="2015-12" db="EMBL/GenBank/DDBJ databases">
        <title>The genome of Folsomia candida.</title>
        <authorList>
            <person name="Faddeeva A."/>
            <person name="Derks M.F."/>
            <person name="Anvar Y."/>
            <person name="Smit S."/>
            <person name="Van Straalen N."/>
            <person name="Roelofs D."/>
        </authorList>
    </citation>
    <scope>NUCLEOTIDE SEQUENCE [LARGE SCALE GENOMIC DNA]</scope>
    <source>
        <strain evidence="1 2">VU population</strain>
        <tissue evidence="1">Whole body</tissue>
    </source>
</reference>
<accession>A0A226ET38</accession>
<evidence type="ECO:0000313" key="1">
    <source>
        <dbReference type="EMBL" id="OXA60773.1"/>
    </source>
</evidence>
<gene>
    <name evidence="1" type="ORF">Fcan01_04783</name>
</gene>
<dbReference type="AlphaFoldDB" id="A0A226ET38"/>
<evidence type="ECO:0000313" key="2">
    <source>
        <dbReference type="Proteomes" id="UP000198287"/>
    </source>
</evidence>
<protein>
    <recommendedName>
        <fullName evidence="3">F-box domain-containing protein</fullName>
    </recommendedName>
</protein>
<dbReference type="Proteomes" id="UP000198287">
    <property type="component" value="Unassembled WGS sequence"/>
</dbReference>
<comment type="caution">
    <text evidence="1">The sequence shown here is derived from an EMBL/GenBank/DDBJ whole genome shotgun (WGS) entry which is preliminary data.</text>
</comment>
<dbReference type="EMBL" id="LNIX01000002">
    <property type="protein sequence ID" value="OXA60773.1"/>
    <property type="molecule type" value="Genomic_DNA"/>
</dbReference>
<organism evidence="1 2">
    <name type="scientific">Folsomia candida</name>
    <name type="common">Springtail</name>
    <dbReference type="NCBI Taxonomy" id="158441"/>
    <lineage>
        <taxon>Eukaryota</taxon>
        <taxon>Metazoa</taxon>
        <taxon>Ecdysozoa</taxon>
        <taxon>Arthropoda</taxon>
        <taxon>Hexapoda</taxon>
        <taxon>Collembola</taxon>
        <taxon>Entomobryomorpha</taxon>
        <taxon>Isotomoidea</taxon>
        <taxon>Isotomidae</taxon>
        <taxon>Proisotominae</taxon>
        <taxon>Folsomia</taxon>
    </lineage>
</organism>
<evidence type="ECO:0008006" key="3">
    <source>
        <dbReference type="Google" id="ProtNLM"/>
    </source>
</evidence>
<name>A0A226ET38_FOLCA</name>
<proteinExistence type="predicted"/>
<sequence>MDKLSLNESISSNLPLQIPLILSKIFDYLSPSSDLKNVRLVSKFWNYEAIPLLLKKSKLKLDFTDYSICRKNSRLTSISKINSFKNFFHPNVEIKLLRFHDRYIPNLERLDDIITSDGESIFDVEEEMKSMFGQDANLPCKPAAPELFPIQTGSRIAFIWHDINLFLCPQYDNHLKKLTLFGPFNYSSTFALFMNVLIKVSTSQPGLEELEIKISLGSDFIRKFQPRGNISTPPDMKMSFPALHTLTVTINYEKDTEQATSTFMREWIPPFVLGMKNLKCLNLNGGQRVDQLFMEEVKNEWLNLSKLDSLTLHHPSLPCYCLVLSMPLGFKLRKLELHTNTSIEQEIVLNNGIDELLKKHLTRLEVLVLRLHRPKKHARIRLPPLPRLKKLSIGLVGEYMAYRRGSIGNLVAVSRIGIGGGLADQQNREPMPTFTFVFHSENGIENGINYETHFPSLVSLTVWTQNLRGGKEVQDWEEDKWFFQSFVPLDTPGALQGRETVCKSLRYLHIPHIKGEKVGKMFPNVHEPWLNEARKESK</sequence>
<keyword evidence="2" id="KW-1185">Reference proteome</keyword>